<dbReference type="VEuPathDB" id="FungiDB:AMAG_10969"/>
<evidence type="ECO:0000256" key="8">
    <source>
        <dbReference type="ARBA" id="ARBA00022679"/>
    </source>
</evidence>
<evidence type="ECO:0000256" key="9">
    <source>
        <dbReference type="ARBA" id="ARBA00022692"/>
    </source>
</evidence>
<gene>
    <name evidence="19" type="ORF">AMAG_10969</name>
</gene>
<evidence type="ECO:0000256" key="4">
    <source>
        <dbReference type="ARBA" id="ARBA00005189"/>
    </source>
</evidence>
<evidence type="ECO:0000256" key="17">
    <source>
        <dbReference type="SAM" id="MobiDB-lite"/>
    </source>
</evidence>
<evidence type="ECO:0000313" key="19">
    <source>
        <dbReference type="EMBL" id="KNE65327.1"/>
    </source>
</evidence>
<evidence type="ECO:0000256" key="5">
    <source>
        <dbReference type="ARBA" id="ARBA00010185"/>
    </source>
</evidence>
<dbReference type="STRING" id="578462.A0A0L0SS31"/>
<dbReference type="PANTHER" id="PTHR13773:SF8">
    <property type="entry name" value="PHOSPHATIDATE CYTIDYLYLTRANSFERASE, PHOTORECEPTOR-SPECIFIC"/>
    <property type="match status" value="1"/>
</dbReference>
<comment type="subcellular location">
    <subcellularLocation>
        <location evidence="2">Membrane</location>
        <topology evidence="2">Multi-pass membrane protein</topology>
    </subcellularLocation>
</comment>
<evidence type="ECO:0000256" key="7">
    <source>
        <dbReference type="ARBA" id="ARBA00022516"/>
    </source>
</evidence>
<feature type="transmembrane region" description="Helical" evidence="18">
    <location>
        <begin position="214"/>
        <end position="231"/>
    </location>
</feature>
<reference evidence="19 20" key="1">
    <citation type="submission" date="2009-11" db="EMBL/GenBank/DDBJ databases">
        <title>Annotation of Allomyces macrogynus ATCC 38327.</title>
        <authorList>
            <consortium name="The Broad Institute Genome Sequencing Platform"/>
            <person name="Russ C."/>
            <person name="Cuomo C."/>
            <person name="Burger G."/>
            <person name="Gray M.W."/>
            <person name="Holland P.W.H."/>
            <person name="King N."/>
            <person name="Lang F.B.F."/>
            <person name="Roger A.J."/>
            <person name="Ruiz-Trillo I."/>
            <person name="Young S.K."/>
            <person name="Zeng Q."/>
            <person name="Gargeya S."/>
            <person name="Fitzgerald M."/>
            <person name="Haas B."/>
            <person name="Abouelleil A."/>
            <person name="Alvarado L."/>
            <person name="Arachchi H.M."/>
            <person name="Berlin A."/>
            <person name="Chapman S.B."/>
            <person name="Gearin G."/>
            <person name="Goldberg J."/>
            <person name="Griggs A."/>
            <person name="Gujja S."/>
            <person name="Hansen M."/>
            <person name="Heiman D."/>
            <person name="Howarth C."/>
            <person name="Larimer J."/>
            <person name="Lui A."/>
            <person name="MacDonald P.J.P."/>
            <person name="McCowen C."/>
            <person name="Montmayeur A."/>
            <person name="Murphy C."/>
            <person name="Neiman D."/>
            <person name="Pearson M."/>
            <person name="Priest M."/>
            <person name="Roberts A."/>
            <person name="Saif S."/>
            <person name="Shea T."/>
            <person name="Sisk P."/>
            <person name="Stolte C."/>
            <person name="Sykes S."/>
            <person name="Wortman J."/>
            <person name="Nusbaum C."/>
            <person name="Birren B."/>
        </authorList>
    </citation>
    <scope>NUCLEOTIDE SEQUENCE [LARGE SCALE GENOMIC DNA]</scope>
    <source>
        <strain evidence="19 20">ATCC 38327</strain>
    </source>
</reference>
<feature type="transmembrane region" description="Helical" evidence="18">
    <location>
        <begin position="175"/>
        <end position="194"/>
    </location>
</feature>
<keyword evidence="11 18" id="KW-1133">Transmembrane helix</keyword>
<dbReference type="GO" id="GO:0005789">
    <property type="term" value="C:endoplasmic reticulum membrane"/>
    <property type="evidence" value="ECO:0007669"/>
    <property type="project" value="TreeGrafter"/>
</dbReference>
<evidence type="ECO:0000256" key="14">
    <source>
        <dbReference type="ARBA" id="ARBA00023209"/>
    </source>
</evidence>
<dbReference type="GO" id="GO:0016024">
    <property type="term" value="P:CDP-diacylglycerol biosynthetic process"/>
    <property type="evidence" value="ECO:0007669"/>
    <property type="project" value="UniProtKB-UniPathway"/>
</dbReference>
<accession>A0A0L0SS31</accession>
<feature type="region of interest" description="Disordered" evidence="17">
    <location>
        <begin position="1"/>
        <end position="93"/>
    </location>
</feature>
<dbReference type="eggNOG" id="KOG1440">
    <property type="taxonomic scope" value="Eukaryota"/>
</dbReference>
<proteinExistence type="inferred from homology"/>
<evidence type="ECO:0000256" key="16">
    <source>
        <dbReference type="RuleBase" id="RU003938"/>
    </source>
</evidence>
<feature type="compositionally biased region" description="Basic and acidic residues" evidence="17">
    <location>
        <begin position="49"/>
        <end position="60"/>
    </location>
</feature>
<dbReference type="EC" id="2.7.7.41" evidence="6 16"/>
<evidence type="ECO:0000256" key="11">
    <source>
        <dbReference type="ARBA" id="ARBA00022989"/>
    </source>
</evidence>
<evidence type="ECO:0000256" key="2">
    <source>
        <dbReference type="ARBA" id="ARBA00004141"/>
    </source>
</evidence>
<keyword evidence="8 16" id="KW-0808">Transferase</keyword>
<dbReference type="UniPathway" id="UPA00557">
    <property type="reaction ID" value="UER00614"/>
</dbReference>
<dbReference type="EMBL" id="GG745347">
    <property type="protein sequence ID" value="KNE65327.1"/>
    <property type="molecule type" value="Genomic_DNA"/>
</dbReference>
<evidence type="ECO:0000256" key="15">
    <source>
        <dbReference type="ARBA" id="ARBA00023264"/>
    </source>
</evidence>
<dbReference type="PROSITE" id="PS01315">
    <property type="entry name" value="CDS"/>
    <property type="match status" value="1"/>
</dbReference>
<feature type="transmembrane region" description="Helical" evidence="18">
    <location>
        <begin position="267"/>
        <end position="292"/>
    </location>
</feature>
<comment type="catalytic activity">
    <reaction evidence="1 16">
        <text>a 1,2-diacyl-sn-glycero-3-phosphate + CTP + H(+) = a CDP-1,2-diacyl-sn-glycerol + diphosphate</text>
        <dbReference type="Rhea" id="RHEA:16229"/>
        <dbReference type="ChEBI" id="CHEBI:15378"/>
        <dbReference type="ChEBI" id="CHEBI:33019"/>
        <dbReference type="ChEBI" id="CHEBI:37563"/>
        <dbReference type="ChEBI" id="CHEBI:58332"/>
        <dbReference type="ChEBI" id="CHEBI:58608"/>
        <dbReference type="EC" id="2.7.7.41"/>
    </reaction>
</comment>
<comment type="pathway">
    <text evidence="4">Lipid metabolism.</text>
</comment>
<dbReference type="Proteomes" id="UP000054350">
    <property type="component" value="Unassembled WGS sequence"/>
</dbReference>
<dbReference type="InterPro" id="IPR000374">
    <property type="entry name" value="PC_trans"/>
</dbReference>
<evidence type="ECO:0000256" key="12">
    <source>
        <dbReference type="ARBA" id="ARBA00023098"/>
    </source>
</evidence>
<name>A0A0L0SS31_ALLM3</name>
<evidence type="ECO:0000256" key="13">
    <source>
        <dbReference type="ARBA" id="ARBA00023136"/>
    </source>
</evidence>
<keyword evidence="15" id="KW-1208">Phospholipid metabolism</keyword>
<feature type="transmembrane region" description="Helical" evidence="18">
    <location>
        <begin position="382"/>
        <end position="402"/>
    </location>
</feature>
<evidence type="ECO:0000256" key="10">
    <source>
        <dbReference type="ARBA" id="ARBA00022695"/>
    </source>
</evidence>
<protein>
    <recommendedName>
        <fullName evidence="6 16">Phosphatidate cytidylyltransferase</fullName>
        <ecNumber evidence="6 16">2.7.7.41</ecNumber>
    </recommendedName>
</protein>
<feature type="transmembrane region" description="Helical" evidence="18">
    <location>
        <begin position="123"/>
        <end position="154"/>
    </location>
</feature>
<organism evidence="19 20">
    <name type="scientific">Allomyces macrogynus (strain ATCC 38327)</name>
    <name type="common">Allomyces javanicus var. macrogynus</name>
    <dbReference type="NCBI Taxonomy" id="578462"/>
    <lineage>
        <taxon>Eukaryota</taxon>
        <taxon>Fungi</taxon>
        <taxon>Fungi incertae sedis</taxon>
        <taxon>Blastocladiomycota</taxon>
        <taxon>Blastocladiomycetes</taxon>
        <taxon>Blastocladiales</taxon>
        <taxon>Blastocladiaceae</taxon>
        <taxon>Allomyces</taxon>
    </lineage>
</organism>
<dbReference type="GO" id="GO:0004605">
    <property type="term" value="F:phosphatidate cytidylyltransferase activity"/>
    <property type="evidence" value="ECO:0007669"/>
    <property type="project" value="UniProtKB-EC"/>
</dbReference>
<dbReference type="OrthoDB" id="10260889at2759"/>
<dbReference type="AlphaFoldDB" id="A0A0L0SS31"/>
<keyword evidence="7" id="KW-0444">Lipid biosynthesis</keyword>
<reference evidence="20" key="2">
    <citation type="submission" date="2009-11" db="EMBL/GenBank/DDBJ databases">
        <title>The Genome Sequence of Allomyces macrogynus strain ATCC 38327.</title>
        <authorList>
            <consortium name="The Broad Institute Genome Sequencing Platform"/>
            <person name="Russ C."/>
            <person name="Cuomo C."/>
            <person name="Shea T."/>
            <person name="Young S.K."/>
            <person name="Zeng Q."/>
            <person name="Koehrsen M."/>
            <person name="Haas B."/>
            <person name="Borodovsky M."/>
            <person name="Guigo R."/>
            <person name="Alvarado L."/>
            <person name="Berlin A."/>
            <person name="Borenstein D."/>
            <person name="Chen Z."/>
            <person name="Engels R."/>
            <person name="Freedman E."/>
            <person name="Gellesch M."/>
            <person name="Goldberg J."/>
            <person name="Griggs A."/>
            <person name="Gujja S."/>
            <person name="Heiman D."/>
            <person name="Hepburn T."/>
            <person name="Howarth C."/>
            <person name="Jen D."/>
            <person name="Larson L."/>
            <person name="Lewis B."/>
            <person name="Mehta T."/>
            <person name="Park D."/>
            <person name="Pearson M."/>
            <person name="Roberts A."/>
            <person name="Saif S."/>
            <person name="Shenoy N."/>
            <person name="Sisk P."/>
            <person name="Stolte C."/>
            <person name="Sykes S."/>
            <person name="Walk T."/>
            <person name="White J."/>
            <person name="Yandava C."/>
            <person name="Burger G."/>
            <person name="Gray M.W."/>
            <person name="Holland P.W.H."/>
            <person name="King N."/>
            <person name="Lang F.B.F."/>
            <person name="Roger A.J."/>
            <person name="Ruiz-Trillo I."/>
            <person name="Lander E."/>
            <person name="Nusbaum C."/>
        </authorList>
    </citation>
    <scope>NUCLEOTIDE SEQUENCE [LARGE SCALE GENOMIC DNA]</scope>
    <source>
        <strain evidence="20">ATCC 38327</strain>
    </source>
</reference>
<feature type="transmembrane region" description="Helical" evidence="18">
    <location>
        <begin position="313"/>
        <end position="334"/>
    </location>
</feature>
<evidence type="ECO:0000256" key="18">
    <source>
        <dbReference type="SAM" id="Phobius"/>
    </source>
</evidence>
<dbReference type="OMA" id="FVIESTM"/>
<keyword evidence="13 18" id="KW-0472">Membrane</keyword>
<sequence length="507" mass="55932">MRTAAYQRRRSKLSGAVDTATSASSSSDDHGPSRSPARSRGAPASSSPRRADGGGRDTSRARRSPPPSETDVPRGPSRSGRVPPPMPLSGTEAEWETDYPPVELLAAATPEKKWRNWWVRTTWTLIMVALFFVILLAGHVWVVLLVVAIQLAVFKEVIQIAHVPSKEKKLPWFRLVNWYFLAATNYYLYGVSILEHFFRHIPPVLVPLATHHRFISFSLYVIGLVFFVLNLKRGHYKFQFAQFAWTHMALLLVVLQSHAIINNVLEGLIWFFLPSALVIVNDVFAYIFGFFFGKTPLIKLSPKKTWEGFVGGALATLAFGFMASSILIQVPYFICPVTDLSSSFWVDVSCPVNPVFVPKPYRIPPVLPFLANRTIHIAPLQFHALVLSLFASSIAPFGGFFASGVKRAFKLKDFGELIPGHGGVTDRFDCQFIMGTFTSIYVTSFVGRLGAADVLLRLMHLETADQLAVYRQLTQLLLEAGALDPQVGVPGTAAVVADTIAAATATA</sequence>
<dbReference type="InterPro" id="IPR016720">
    <property type="entry name" value="PC_Trfase_euk"/>
</dbReference>
<dbReference type="PANTHER" id="PTHR13773">
    <property type="entry name" value="PHOSPHATIDATE CYTIDYLYLTRANSFERASE"/>
    <property type="match status" value="1"/>
</dbReference>
<evidence type="ECO:0000256" key="1">
    <source>
        <dbReference type="ARBA" id="ARBA00001698"/>
    </source>
</evidence>
<evidence type="ECO:0000256" key="6">
    <source>
        <dbReference type="ARBA" id="ARBA00012487"/>
    </source>
</evidence>
<feature type="transmembrane region" description="Helical" evidence="18">
    <location>
        <begin position="243"/>
        <end position="261"/>
    </location>
</feature>
<keyword evidence="12" id="KW-0443">Lipid metabolism</keyword>
<evidence type="ECO:0000313" key="20">
    <source>
        <dbReference type="Proteomes" id="UP000054350"/>
    </source>
</evidence>
<keyword evidence="10 16" id="KW-0548">Nucleotidyltransferase</keyword>
<evidence type="ECO:0000256" key="3">
    <source>
        <dbReference type="ARBA" id="ARBA00005119"/>
    </source>
</evidence>
<comment type="pathway">
    <text evidence="3 16">Phospholipid metabolism; CDP-diacylglycerol biosynthesis; CDP-diacylglycerol from sn-glycerol 3-phosphate: step 3/3.</text>
</comment>
<dbReference type="Pfam" id="PF01148">
    <property type="entry name" value="CTP_transf_1"/>
    <property type="match status" value="1"/>
</dbReference>
<keyword evidence="14" id="KW-0594">Phospholipid biosynthesis</keyword>
<keyword evidence="20" id="KW-1185">Reference proteome</keyword>
<feature type="compositionally biased region" description="Low complexity" evidence="17">
    <location>
        <begin position="14"/>
        <end position="26"/>
    </location>
</feature>
<comment type="similarity">
    <text evidence="5 16">Belongs to the CDS family.</text>
</comment>
<keyword evidence="9 16" id="KW-0812">Transmembrane</keyword>
<feature type="compositionally biased region" description="Low complexity" evidence="17">
    <location>
        <begin position="33"/>
        <end position="48"/>
    </location>
</feature>